<comment type="caution">
    <text evidence="1">The sequence shown here is derived from an EMBL/GenBank/DDBJ whole genome shotgun (WGS) entry which is preliminary data.</text>
</comment>
<organism evidence="1 2">
    <name type="scientific">Trichothecium roseum</name>
    <dbReference type="NCBI Taxonomy" id="47278"/>
    <lineage>
        <taxon>Eukaryota</taxon>
        <taxon>Fungi</taxon>
        <taxon>Dikarya</taxon>
        <taxon>Ascomycota</taxon>
        <taxon>Pezizomycotina</taxon>
        <taxon>Sordariomycetes</taxon>
        <taxon>Hypocreomycetidae</taxon>
        <taxon>Hypocreales</taxon>
        <taxon>Hypocreales incertae sedis</taxon>
        <taxon>Trichothecium</taxon>
    </lineage>
</organism>
<protein>
    <submittedName>
        <fullName evidence="1">Uncharacterized protein</fullName>
    </submittedName>
</protein>
<proteinExistence type="predicted"/>
<evidence type="ECO:0000313" key="2">
    <source>
        <dbReference type="Proteomes" id="UP001163324"/>
    </source>
</evidence>
<name>A0ACC0V7X4_9HYPO</name>
<sequence>MPPRLEGLAQPEADKPVVLSDLDPAVFEAAFEWLYGDATAKKGQSVMSKAKVKAPQHLDQKTTFTTSRDKPSQTSPKKRHSVLESDSVQASNIMKENATPDKPLRPHRERRQASVYKLPTTSVMPYPDMLPLQPSMHQYQPFYTFHPLYWPHDLQQVPCETPSEATREQYNAAM</sequence>
<gene>
    <name evidence="1" type="ORF">N3K66_003817</name>
</gene>
<dbReference type="Proteomes" id="UP001163324">
    <property type="component" value="Chromosome 3"/>
</dbReference>
<reference evidence="1" key="1">
    <citation type="submission" date="2022-10" db="EMBL/GenBank/DDBJ databases">
        <title>Complete Genome of Trichothecium roseum strain YXFP-22015, a Plant Pathogen Isolated from Citrus.</title>
        <authorList>
            <person name="Wang Y."/>
            <person name="Zhu L."/>
        </authorList>
    </citation>
    <scope>NUCLEOTIDE SEQUENCE</scope>
    <source>
        <strain evidence="1">YXFP-22015</strain>
    </source>
</reference>
<dbReference type="EMBL" id="CM047942">
    <property type="protein sequence ID" value="KAI9902000.1"/>
    <property type="molecule type" value="Genomic_DNA"/>
</dbReference>
<accession>A0ACC0V7X4</accession>
<keyword evidence="2" id="KW-1185">Reference proteome</keyword>
<evidence type="ECO:0000313" key="1">
    <source>
        <dbReference type="EMBL" id="KAI9902000.1"/>
    </source>
</evidence>